<feature type="transmembrane region" description="Helical" evidence="1">
    <location>
        <begin position="76"/>
        <end position="98"/>
    </location>
</feature>
<dbReference type="InterPro" id="IPR043968">
    <property type="entry name" value="SGNH"/>
</dbReference>
<feature type="transmembrane region" description="Helical" evidence="1">
    <location>
        <begin position="318"/>
        <end position="337"/>
    </location>
</feature>
<feature type="transmembrane region" description="Helical" evidence="1">
    <location>
        <begin position="280"/>
        <end position="297"/>
    </location>
</feature>
<dbReference type="EMBL" id="VRMN01000019">
    <property type="protein sequence ID" value="KAA8490713.1"/>
    <property type="molecule type" value="Genomic_DNA"/>
</dbReference>
<keyword evidence="4" id="KW-0808">Transferase</keyword>
<evidence type="ECO:0000259" key="3">
    <source>
        <dbReference type="Pfam" id="PF19040"/>
    </source>
</evidence>
<feature type="domain" description="Acyltransferase 3" evidence="2">
    <location>
        <begin position="56"/>
        <end position="207"/>
    </location>
</feature>
<dbReference type="PANTHER" id="PTHR23028">
    <property type="entry name" value="ACETYLTRANSFERASE"/>
    <property type="match status" value="1"/>
</dbReference>
<dbReference type="InterPro" id="IPR002656">
    <property type="entry name" value="Acyl_transf_3_dom"/>
</dbReference>
<evidence type="ECO:0000313" key="4">
    <source>
        <dbReference type="EMBL" id="KAA8490713.1"/>
    </source>
</evidence>
<keyword evidence="1" id="KW-1133">Transmembrane helix</keyword>
<sequence>MAVTPVVESVLIVEDGAHAAHVVADAQPQKPAHAAEMRRRRARARAPGLLDAPGRLRALALGAVLMFHFGRDGFGAGGFIGVDMFFLLSGFLVTRNILDDAVRGSFSLRAFYRKRFWRLYPSSLCTCVCVLVAALSLYSGELLEQALRSVVASMVSVSNMLFYSEAGYWDSGAELKPLLHTWSLSVEEQFYLLWPALLLLLARTNDPSGAFFLLPSRVYQFSAGAALLGLSEHLQEHQGIVVDAASVVGLTTCVASFFLLGQERAGLDGGWSGLLGRLPSGIKAMPTLFGTMLLILLPQSIVSRHVLGNSAMTSIGRVSYTLYLVHWPIRVFLGFVANTMPFAQGWFDHWALMVVLTAVVGIVQYTLVEKRLRIRDSVPFEYWISIGLVMVSALGTALYVLYGNGAPTIPGLTESAAGNSIPLSQDPAPAGSNSLLYESIVEPELKDGHKVYVPRALANASRLVVEQWPKGQITATFPPARWINASVLSQDRADWNALFEHIERASPVPLKRKLSIEDAVDIAKQWNLIRMYGLHDFWWCEKRGGKASEVALGGMYPCVLGDASKEPSALIIGDSEVGSLKPVLSFVGKELGASIWSINNVACWLEFVHRWTEIAPEKYDASAPLHKQACALAGLAARKAIDALPPGSVVFLHYEAISWPKYMADNPKAVVIKPEVEYIKSRGLRAVFIGILPAKRMGKCLPTLKPPAHDCLEFSGKEAYNSYKNVRTYVEDTLQLPYKDFADAFRVSPGSNQDYFVWSVDGMSLMRDDRHVNLAGSLYAANFIADLYREYEIGRHPIRHQ</sequence>
<evidence type="ECO:0000313" key="5">
    <source>
        <dbReference type="Proteomes" id="UP000324585"/>
    </source>
</evidence>
<gene>
    <name evidence="4" type="ORF">FVE85_4344</name>
</gene>
<dbReference type="Pfam" id="PF01757">
    <property type="entry name" value="Acyl_transf_3"/>
    <property type="match status" value="1"/>
</dbReference>
<proteinExistence type="predicted"/>
<feature type="transmembrane region" description="Helical" evidence="1">
    <location>
        <begin position="349"/>
        <end position="368"/>
    </location>
</feature>
<dbReference type="Proteomes" id="UP000324585">
    <property type="component" value="Unassembled WGS sequence"/>
</dbReference>
<evidence type="ECO:0000259" key="2">
    <source>
        <dbReference type="Pfam" id="PF01757"/>
    </source>
</evidence>
<dbReference type="Pfam" id="PF19040">
    <property type="entry name" value="SGNH"/>
    <property type="match status" value="1"/>
</dbReference>
<dbReference type="GO" id="GO:0000271">
    <property type="term" value="P:polysaccharide biosynthetic process"/>
    <property type="evidence" value="ECO:0007669"/>
    <property type="project" value="TreeGrafter"/>
</dbReference>
<feature type="transmembrane region" description="Helical" evidence="1">
    <location>
        <begin position="119"/>
        <end position="138"/>
    </location>
</feature>
<organism evidence="4 5">
    <name type="scientific">Porphyridium purpureum</name>
    <name type="common">Red alga</name>
    <name type="synonym">Porphyridium cruentum</name>
    <dbReference type="NCBI Taxonomy" id="35688"/>
    <lineage>
        <taxon>Eukaryota</taxon>
        <taxon>Rhodophyta</taxon>
        <taxon>Bangiophyceae</taxon>
        <taxon>Porphyridiales</taxon>
        <taxon>Porphyridiaceae</taxon>
        <taxon>Porphyridium</taxon>
    </lineage>
</organism>
<protein>
    <submittedName>
        <fullName evidence="4">O-acetyltransferase OatA</fullName>
    </submittedName>
</protein>
<evidence type="ECO:0000256" key="1">
    <source>
        <dbReference type="SAM" id="Phobius"/>
    </source>
</evidence>
<dbReference type="InterPro" id="IPR050879">
    <property type="entry name" value="Acyltransferase_3"/>
</dbReference>
<reference evidence="5" key="1">
    <citation type="journal article" date="2019" name="Nat. Commun.">
        <title>Expansion of phycobilisome linker gene families in mesophilic red algae.</title>
        <authorList>
            <person name="Lee J."/>
            <person name="Kim D."/>
            <person name="Bhattacharya D."/>
            <person name="Yoon H.S."/>
        </authorList>
    </citation>
    <scope>NUCLEOTIDE SEQUENCE [LARGE SCALE GENOMIC DNA]</scope>
    <source>
        <strain evidence="5">CCMP 1328</strain>
    </source>
</reference>
<dbReference type="OrthoDB" id="5819582at2759"/>
<dbReference type="GO" id="GO:0016747">
    <property type="term" value="F:acyltransferase activity, transferring groups other than amino-acyl groups"/>
    <property type="evidence" value="ECO:0007669"/>
    <property type="project" value="InterPro"/>
</dbReference>
<name>A0A5J4YJ69_PORPP</name>
<keyword evidence="5" id="KW-1185">Reference proteome</keyword>
<feature type="domain" description="SGNH" evidence="3">
    <location>
        <begin position="556"/>
        <end position="784"/>
    </location>
</feature>
<keyword evidence="1" id="KW-0812">Transmembrane</keyword>
<comment type="caution">
    <text evidence="4">The sequence shown here is derived from an EMBL/GenBank/DDBJ whole genome shotgun (WGS) entry which is preliminary data.</text>
</comment>
<dbReference type="AlphaFoldDB" id="A0A5J4YJ69"/>
<dbReference type="GO" id="GO:0016020">
    <property type="term" value="C:membrane"/>
    <property type="evidence" value="ECO:0007669"/>
    <property type="project" value="TreeGrafter"/>
</dbReference>
<keyword evidence="1" id="KW-0472">Membrane</keyword>
<accession>A0A5J4YJ69</accession>
<dbReference type="PANTHER" id="PTHR23028:SF53">
    <property type="entry name" value="ACYL_TRANSF_3 DOMAIN-CONTAINING PROTEIN"/>
    <property type="match status" value="1"/>
</dbReference>
<feature type="transmembrane region" description="Helical" evidence="1">
    <location>
        <begin position="380"/>
        <end position="402"/>
    </location>
</feature>